<proteinExistence type="predicted"/>
<keyword evidence="2" id="KW-0496">Mitochondrion</keyword>
<geneLocation type="mitochondrion" evidence="2"/>
<keyword evidence="3" id="KW-1185">Reference proteome</keyword>
<evidence type="ECO:0000313" key="3">
    <source>
        <dbReference type="Proteomes" id="UP000016926"/>
    </source>
</evidence>
<keyword evidence="1" id="KW-1133">Transmembrane helix</keyword>
<evidence type="ECO:0000256" key="1">
    <source>
        <dbReference type="SAM" id="Phobius"/>
    </source>
</evidence>
<dbReference type="EMBL" id="MT362617">
    <property type="protein sequence ID" value="QNL17844.1"/>
    <property type="molecule type" value="Genomic_DNA"/>
</dbReference>
<accession>A0A7G8ZGF9</accession>
<protein>
    <submittedName>
        <fullName evidence="2">Uncharacterized protein</fullName>
    </submittedName>
</protein>
<name>A0A7G8ZGF9_RHOT1</name>
<reference evidence="2 3" key="1">
    <citation type="journal article" date="2020" name="FEMS Yeast Res.">
        <title>The complete mitochondrial genome of the lipid-producing yeast Rhodotorula toruloides.</title>
        <authorList>
            <person name="Zhou R."/>
            <person name="Zhu Z."/>
            <person name="Zhang S."/>
            <person name="Zhao Z.K."/>
        </authorList>
    </citation>
    <scope>NUCLEOTIDE SEQUENCE [LARGE SCALE GENOMIC DNA]</scope>
    <source>
        <strain evidence="2 3">NP11</strain>
    </source>
</reference>
<sequence>MGGYTSVNGQSLLNLQLYASLYSIFVFKCVFARLQINTTPRKPLQQHICNFAFACFAISCKFCNSTQAFATTCLQFCICLFLRFVVNFVTLRKPLQRQVCNFAYLGPTSGGAAICCKLRLIRPSAVSV</sequence>
<gene>
    <name evidence="2" type="primary">orf128</name>
</gene>
<dbReference type="AlphaFoldDB" id="A0A7G8ZGF9"/>
<keyword evidence="1" id="KW-0812">Transmembrane</keyword>
<feature type="transmembrane region" description="Helical" evidence="1">
    <location>
        <begin position="15"/>
        <end position="34"/>
    </location>
</feature>
<evidence type="ECO:0000313" key="2">
    <source>
        <dbReference type="EMBL" id="QNL17844.1"/>
    </source>
</evidence>
<organism evidence="2 3">
    <name type="scientific">Rhodotorula toruloides (strain NP11)</name>
    <name type="common">Yeast</name>
    <name type="synonym">Rhodosporidium toruloides</name>
    <dbReference type="NCBI Taxonomy" id="1130832"/>
    <lineage>
        <taxon>Eukaryota</taxon>
        <taxon>Fungi</taxon>
        <taxon>Dikarya</taxon>
        <taxon>Basidiomycota</taxon>
        <taxon>Pucciniomycotina</taxon>
        <taxon>Microbotryomycetes</taxon>
        <taxon>Sporidiobolales</taxon>
        <taxon>Sporidiobolaceae</taxon>
        <taxon>Rhodotorula</taxon>
    </lineage>
</organism>
<dbReference type="Proteomes" id="UP000016926">
    <property type="component" value="Mitochondrion"/>
</dbReference>
<keyword evidence="1" id="KW-0472">Membrane</keyword>